<evidence type="ECO:0000313" key="1">
    <source>
        <dbReference type="EMBL" id="MBZ4035302.1"/>
    </source>
</evidence>
<organism evidence="1 2">
    <name type="scientific">Flavobacterium potami</name>
    <dbReference type="NCBI Taxonomy" id="2872310"/>
    <lineage>
        <taxon>Bacteria</taxon>
        <taxon>Pseudomonadati</taxon>
        <taxon>Bacteroidota</taxon>
        <taxon>Flavobacteriia</taxon>
        <taxon>Flavobacteriales</taxon>
        <taxon>Flavobacteriaceae</taxon>
        <taxon>Flavobacterium</taxon>
    </lineage>
</organism>
<reference evidence="1 2" key="1">
    <citation type="journal article" date="2023" name="Antonie Van Leeuwenhoek">
        <title>Flavobacterium potami sp. nov., a multi-metal resistance genes harbouring bacterium isolated from shallow river silt.</title>
        <authorList>
            <person name="Li S."/>
            <person name="Mao S."/>
            <person name="Mu W."/>
            <person name="Guo B."/>
            <person name="Li C."/>
            <person name="Zhu Q."/>
            <person name="Hou X."/>
            <person name="Zhao Y."/>
            <person name="Wei S."/>
            <person name="Liu H."/>
            <person name="Liu A."/>
        </authorList>
    </citation>
    <scope>NUCLEOTIDE SEQUENCE [LARGE SCALE GENOMIC DNA]</scope>
    <source>
        <strain evidence="1 2">17A</strain>
    </source>
</reference>
<proteinExistence type="predicted"/>
<dbReference type="Proteomes" id="UP001139366">
    <property type="component" value="Unassembled WGS sequence"/>
</dbReference>
<protein>
    <submittedName>
        <fullName evidence="1">Uncharacterized protein</fullName>
    </submittedName>
</protein>
<comment type="caution">
    <text evidence="1">The sequence shown here is derived from an EMBL/GenBank/DDBJ whole genome shotgun (WGS) entry which is preliminary data.</text>
</comment>
<sequence length="801" mass="94145">METANNKAVPKTYIAEWIKLDFYNNSNLKTDIQNRISKNIETDFINALNNMKGDNKNGFGVSFSEITLLAMAYFYSEIFTHKIKDKYYTIEKVKGFIDANNLTTYTAIYELDIKFYSLVDAPLFKHCWLIIQSAWFFNSQYFGYHQHIDYVNHYINTGEKLPIEKYNFDRNYLDKKYIDVDSRKSKSMPINGFTLVSQWYYGILFLICKELKLSTSHFNISIKDHREYNPLPKTSRQLRPLAPFKLIECDIKSAFPTFLDIETGANLKDDIYNNLMLTKGITRSEAKILFNTICNSGKYKSKEFTEAFFLDCGYTDEQSTDLLYYTHNEKYKFISFMTDQEETAINNFVSINNLQRGARLHDAVLFIDDKTKPQILRVHPNCDFGLKELNRPVIRENFYLSDKRLPYAYINSLPNGLNMVTKHDFKKPQIKGKTDTFIIYIDNFEYISAGFNLNNYNDFVEEIKEEVINLSETLIYSRKQFVENPNQIFISLCENMLDVLFHLNKRKIKPLELELILKHIRRQSNYVFNVRATYLRLIKYNSNGFDLKNFRKRDFDIVGKPQFKKNIDFLNEKNKAIKEINILLNYKNLIDLVRERIQNNDYGFLSENTIIGHKRNNLLTYAIIKKFNLLCTGSFYKPRKQKDCNLFNNDTIKSLQTFETSQENKQSVHQLFLILCTIAGAITELEIQTDTDIQNQLKLELIEEILKIKINNIDAGVNCFEHLYKAMPTKEVKFNTDIENSFDTDLSKSVFNCISPEEAFYKGDTFFKEYLQYHKVSDSAKVIKPINKPSQNLIFSKFDFD</sequence>
<dbReference type="EMBL" id="JAINUY010000003">
    <property type="protein sequence ID" value="MBZ4035302.1"/>
    <property type="molecule type" value="Genomic_DNA"/>
</dbReference>
<dbReference type="RefSeq" id="WP_223705947.1">
    <property type="nucleotide sequence ID" value="NZ_JAINUY010000003.1"/>
</dbReference>
<keyword evidence="2" id="KW-1185">Reference proteome</keyword>
<gene>
    <name evidence="1" type="ORF">K6T82_11030</name>
</gene>
<name>A0A9X1KQS3_9FLAO</name>
<accession>A0A9X1KQS3</accession>
<evidence type="ECO:0000313" key="2">
    <source>
        <dbReference type="Proteomes" id="UP001139366"/>
    </source>
</evidence>
<dbReference type="AlphaFoldDB" id="A0A9X1KQS3"/>